<feature type="domain" description="Pseudouridine synthase RsuA/RluA-like" evidence="5">
    <location>
        <begin position="178"/>
        <end position="326"/>
    </location>
</feature>
<evidence type="ECO:0000256" key="4">
    <source>
        <dbReference type="SAM" id="Coils"/>
    </source>
</evidence>
<dbReference type="InterPro" id="IPR006224">
    <property type="entry name" value="PsdUridine_synth_RluA-like_CS"/>
</dbReference>
<evidence type="ECO:0000259" key="5">
    <source>
        <dbReference type="Pfam" id="PF00849"/>
    </source>
</evidence>
<dbReference type="CDD" id="cd02869">
    <property type="entry name" value="PseudoU_synth_RluA_like"/>
    <property type="match status" value="1"/>
</dbReference>
<feature type="coiled-coil region" evidence="4">
    <location>
        <begin position="36"/>
        <end position="63"/>
    </location>
</feature>
<dbReference type="PANTHER" id="PTHR21600:SF89">
    <property type="entry name" value="RIBOSOMAL LARGE SUBUNIT PSEUDOURIDINE SYNTHASE A"/>
    <property type="match status" value="1"/>
</dbReference>
<protein>
    <recommendedName>
        <fullName evidence="2">RNA pseudouridylate synthase</fullName>
    </recommendedName>
    <alternativeName>
        <fullName evidence="3">RNA-uridine isomerase</fullName>
    </alternativeName>
</protein>
<dbReference type="InterPro" id="IPR020103">
    <property type="entry name" value="PsdUridine_synth_cat_dom_sf"/>
</dbReference>
<dbReference type="GO" id="GO:0140098">
    <property type="term" value="F:catalytic activity, acting on RNA"/>
    <property type="evidence" value="ECO:0007669"/>
    <property type="project" value="UniProtKB-ARBA"/>
</dbReference>
<reference evidence="6" key="1">
    <citation type="submission" date="2020-10" db="EMBL/GenBank/DDBJ databases">
        <authorList>
            <person name="Castelo-Branco R."/>
            <person name="Eusebio N."/>
            <person name="Adriana R."/>
            <person name="Vieira A."/>
            <person name="Brugerolle De Fraissinette N."/>
            <person name="Rezende De Castro R."/>
            <person name="Schneider M.P."/>
            <person name="Vasconcelos V."/>
            <person name="Leao P.N."/>
        </authorList>
    </citation>
    <scope>NUCLEOTIDE SEQUENCE</scope>
    <source>
        <strain evidence="6">LEGE 11479</strain>
    </source>
</reference>
<dbReference type="RefSeq" id="WP_193995343.1">
    <property type="nucleotide sequence ID" value="NZ_JADEXP010000273.1"/>
</dbReference>
<dbReference type="GO" id="GO:0000455">
    <property type="term" value="P:enzyme-directed rRNA pseudouridine synthesis"/>
    <property type="evidence" value="ECO:0007669"/>
    <property type="project" value="TreeGrafter"/>
</dbReference>
<dbReference type="AlphaFoldDB" id="A0A928ZXR2"/>
<sequence length="375" mass="42652">TLRDGALTQALNTLKRESQRDSLERRYLKQERDQALTPLAKNIAQAEQQIQTLKQQYTTLSQQWQAQMQAVYHAEYAGLDKYPRLETFENNLFDASLETLCQRAAVKLLYYAAIHRLKPLAMAEFWWKKSKGDYHPEQFYTDSPENCQILMSITKLSALPKPVTDTSPLTILYQDEALIVVEKPAGLLSVPGRRYHQQDSVLSRLRCQLPDNAFLQTVHRLDQATSGLLVLATSPSAHKALGQQFSQRQVHKTYEALLSHPIIIDSGTIELPLWGNPDERPKQSVDETHGKPSMTQFQILQTGQHPRIQFVPHTGRTHQLRVHAAHPQGLNSPILGDSLYAQSEPATRLHLHATSIQLFHPVTREYLQFTSDAPF</sequence>
<evidence type="ECO:0000313" key="6">
    <source>
        <dbReference type="EMBL" id="MBE9069439.1"/>
    </source>
</evidence>
<dbReference type="InterPro" id="IPR050188">
    <property type="entry name" value="RluA_PseudoU_synthase"/>
</dbReference>
<dbReference type="SUPFAM" id="SSF55120">
    <property type="entry name" value="Pseudouridine synthase"/>
    <property type="match status" value="1"/>
</dbReference>
<keyword evidence="7" id="KW-1185">Reference proteome</keyword>
<keyword evidence="4" id="KW-0175">Coiled coil</keyword>
<organism evidence="6 7">
    <name type="scientific">Leptolyngbya cf. ectocarpi LEGE 11479</name>
    <dbReference type="NCBI Taxonomy" id="1828722"/>
    <lineage>
        <taxon>Bacteria</taxon>
        <taxon>Bacillati</taxon>
        <taxon>Cyanobacteriota</taxon>
        <taxon>Cyanophyceae</taxon>
        <taxon>Leptolyngbyales</taxon>
        <taxon>Leptolyngbyaceae</taxon>
        <taxon>Leptolyngbya group</taxon>
        <taxon>Leptolyngbya</taxon>
    </lineage>
</organism>
<accession>A0A928ZXR2</accession>
<evidence type="ECO:0000313" key="7">
    <source>
        <dbReference type="Proteomes" id="UP000615026"/>
    </source>
</evidence>
<feature type="non-terminal residue" evidence="6">
    <location>
        <position position="1"/>
    </location>
</feature>
<gene>
    <name evidence="6" type="ORF">IQ260_22595</name>
</gene>
<dbReference type="InterPro" id="IPR006145">
    <property type="entry name" value="PsdUridine_synth_RsuA/RluA"/>
</dbReference>
<evidence type="ECO:0000256" key="2">
    <source>
        <dbReference type="ARBA" id="ARBA00031870"/>
    </source>
</evidence>
<proteinExistence type="predicted"/>
<evidence type="ECO:0000256" key="1">
    <source>
        <dbReference type="ARBA" id="ARBA00000073"/>
    </source>
</evidence>
<dbReference type="Gene3D" id="3.30.2350.10">
    <property type="entry name" value="Pseudouridine synthase"/>
    <property type="match status" value="1"/>
</dbReference>
<comment type="catalytic activity">
    <reaction evidence="1">
        <text>a uridine in RNA = a pseudouridine in RNA</text>
        <dbReference type="Rhea" id="RHEA:48348"/>
        <dbReference type="Rhea" id="RHEA-COMP:12068"/>
        <dbReference type="Rhea" id="RHEA-COMP:12069"/>
        <dbReference type="ChEBI" id="CHEBI:65314"/>
        <dbReference type="ChEBI" id="CHEBI:65315"/>
    </reaction>
</comment>
<comment type="caution">
    <text evidence="6">The sequence shown here is derived from an EMBL/GenBank/DDBJ whole genome shotgun (WGS) entry which is preliminary data.</text>
</comment>
<dbReference type="Pfam" id="PF00849">
    <property type="entry name" value="PseudoU_synth_2"/>
    <property type="match status" value="1"/>
</dbReference>
<dbReference type="GO" id="GO:0009982">
    <property type="term" value="F:pseudouridine synthase activity"/>
    <property type="evidence" value="ECO:0007669"/>
    <property type="project" value="InterPro"/>
</dbReference>
<name>A0A928ZXR2_LEPEC</name>
<dbReference type="GO" id="GO:0003723">
    <property type="term" value="F:RNA binding"/>
    <property type="evidence" value="ECO:0007669"/>
    <property type="project" value="InterPro"/>
</dbReference>
<evidence type="ECO:0000256" key="3">
    <source>
        <dbReference type="ARBA" id="ARBA00033164"/>
    </source>
</evidence>
<dbReference type="EMBL" id="JADEXP010000273">
    <property type="protein sequence ID" value="MBE9069439.1"/>
    <property type="molecule type" value="Genomic_DNA"/>
</dbReference>
<dbReference type="Proteomes" id="UP000615026">
    <property type="component" value="Unassembled WGS sequence"/>
</dbReference>
<dbReference type="PROSITE" id="PS01129">
    <property type="entry name" value="PSI_RLU"/>
    <property type="match status" value="1"/>
</dbReference>
<dbReference type="PANTHER" id="PTHR21600">
    <property type="entry name" value="MITOCHONDRIAL RNA PSEUDOURIDINE SYNTHASE"/>
    <property type="match status" value="1"/>
</dbReference>